<dbReference type="EMBL" id="CP092488">
    <property type="protein sequence ID" value="UMB69061.1"/>
    <property type="molecule type" value="Genomic_DNA"/>
</dbReference>
<gene>
    <name evidence="1" type="ORF">MKK62_22210</name>
</gene>
<name>A0ABY3VPG8_9MYCO</name>
<protein>
    <recommendedName>
        <fullName evidence="3">GNAT family N-acetyltransferase</fullName>
    </recommendedName>
</protein>
<proteinExistence type="predicted"/>
<keyword evidence="2" id="KW-1185">Reference proteome</keyword>
<reference evidence="1" key="1">
    <citation type="submission" date="2022-08" db="EMBL/GenBank/DDBJ databases">
        <title>Whole genome sequencing of non-tuberculosis mycobacteria type-strains.</title>
        <authorList>
            <person name="Igarashi Y."/>
            <person name="Osugi A."/>
            <person name="Mitarai S."/>
        </authorList>
    </citation>
    <scope>NUCLEOTIDE SEQUENCE</scope>
    <source>
        <strain evidence="1">DSM 45127</strain>
    </source>
</reference>
<evidence type="ECO:0000313" key="1">
    <source>
        <dbReference type="EMBL" id="UMB69061.1"/>
    </source>
</evidence>
<dbReference type="Proteomes" id="UP001055336">
    <property type="component" value="Chromosome"/>
</dbReference>
<sequence length="270" mass="29795">MRPVPLCNAAVPFSLGRSFRWHDPDVDGTLVVSQPALDRELWAQYAAGAIRSYRKRGVESALDIDALRAGDDTIMFCAVVGDSGQVVGGYRAIALRSADDSHAVEEWAGQPDQLAVRQMIADRVPRGVLEMKAGWVTDAPGRNPLLTTTLARACFYMMVMLDFQYTMCTAATAVLDTWRSSGSVVAPVSATPYPNDRYQTKLLWWNRHDFFGHAQPDQLAKIVCETKDLLHEQFRRGEIGTDLAGLFTSSALAAPLRPRLIPVNPKFAEV</sequence>
<accession>A0ABY3VPG8</accession>
<evidence type="ECO:0008006" key="3">
    <source>
        <dbReference type="Google" id="ProtNLM"/>
    </source>
</evidence>
<organism evidence="1 2">
    <name type="scientific">Mycobacterium paraterrae</name>
    <dbReference type="NCBI Taxonomy" id="577492"/>
    <lineage>
        <taxon>Bacteria</taxon>
        <taxon>Bacillati</taxon>
        <taxon>Actinomycetota</taxon>
        <taxon>Actinomycetes</taxon>
        <taxon>Mycobacteriales</taxon>
        <taxon>Mycobacteriaceae</taxon>
        <taxon>Mycobacterium</taxon>
    </lineage>
</organism>
<dbReference type="RefSeq" id="WP_240260793.1">
    <property type="nucleotide sequence ID" value="NZ_CP092488.2"/>
</dbReference>
<evidence type="ECO:0000313" key="2">
    <source>
        <dbReference type="Proteomes" id="UP001055336"/>
    </source>
</evidence>